<dbReference type="PROSITE" id="PS50043">
    <property type="entry name" value="HTH_LUXR_2"/>
    <property type="match status" value="1"/>
</dbReference>
<keyword evidence="1" id="KW-0238">DNA-binding</keyword>
<dbReference type="Pfam" id="PF00196">
    <property type="entry name" value="GerE"/>
    <property type="match status" value="1"/>
</dbReference>
<keyword evidence="4" id="KW-1185">Reference proteome</keyword>
<evidence type="ECO:0000313" key="3">
    <source>
        <dbReference type="EMBL" id="NYT36850.1"/>
    </source>
</evidence>
<dbReference type="GO" id="GO:0006355">
    <property type="term" value="P:regulation of DNA-templated transcription"/>
    <property type="evidence" value="ECO:0007669"/>
    <property type="project" value="InterPro"/>
</dbReference>
<dbReference type="SMART" id="SM00421">
    <property type="entry name" value="HTH_LUXR"/>
    <property type="match status" value="1"/>
</dbReference>
<dbReference type="SUPFAM" id="SSF46894">
    <property type="entry name" value="C-terminal effector domain of the bipartite response regulators"/>
    <property type="match status" value="1"/>
</dbReference>
<dbReference type="RefSeq" id="WP_129968779.1">
    <property type="nucleotide sequence ID" value="NZ_JACCEW010000002.1"/>
</dbReference>
<evidence type="ECO:0000313" key="4">
    <source>
        <dbReference type="Proteomes" id="UP000580517"/>
    </source>
</evidence>
<dbReference type="GO" id="GO:0003677">
    <property type="term" value="F:DNA binding"/>
    <property type="evidence" value="ECO:0007669"/>
    <property type="project" value="UniProtKB-KW"/>
</dbReference>
<protein>
    <submittedName>
        <fullName evidence="3">Response regulator transcription factor</fullName>
    </submittedName>
</protein>
<dbReference type="CDD" id="cd06170">
    <property type="entry name" value="LuxR_C_like"/>
    <property type="match status" value="1"/>
</dbReference>
<dbReference type="InterPro" id="IPR016032">
    <property type="entry name" value="Sig_transdc_resp-reg_C-effctor"/>
</dbReference>
<dbReference type="PANTHER" id="PTHR43214">
    <property type="entry name" value="TWO-COMPONENT RESPONSE REGULATOR"/>
    <property type="match status" value="1"/>
</dbReference>
<comment type="caution">
    <text evidence="3">The sequence shown here is derived from an EMBL/GenBank/DDBJ whole genome shotgun (WGS) entry which is preliminary data.</text>
</comment>
<evidence type="ECO:0000256" key="1">
    <source>
        <dbReference type="ARBA" id="ARBA00023125"/>
    </source>
</evidence>
<dbReference type="PRINTS" id="PR00038">
    <property type="entry name" value="HTHLUXR"/>
</dbReference>
<name>A0A853FDC2_9BURK</name>
<organism evidence="3 4">
    <name type="scientific">Allopusillimonas soli</name>
    <dbReference type="NCBI Taxonomy" id="659016"/>
    <lineage>
        <taxon>Bacteria</taxon>
        <taxon>Pseudomonadati</taxon>
        <taxon>Pseudomonadota</taxon>
        <taxon>Betaproteobacteria</taxon>
        <taxon>Burkholderiales</taxon>
        <taxon>Alcaligenaceae</taxon>
        <taxon>Allopusillimonas</taxon>
    </lineage>
</organism>
<dbReference type="AlphaFoldDB" id="A0A853FDC2"/>
<accession>A0A853FDC2</accession>
<sequence length="257" mass="27638">MIIIRVIEPHALLRIGILQSLADIGTECKVETVEFPGPGSGSAQECNLLLLSIDSARNIHTAIDSVVSAYKPKALLLLSSHEELLSTAAELPPVVSGCISRHVTPEVLHASVKLVLAGGTCFSSPYGTSRPTLTFSRAASPDNQMDREPSHADKFNLDAEHRLLGLTPRQYEVLVLLARGHPMKTIGRLLDISVATAKAHTETLYQRLGVHNRNAAVYTAVTRGATLGWPSSNEMEEAIPTMLGARVRPHMSGASAR</sequence>
<evidence type="ECO:0000259" key="2">
    <source>
        <dbReference type="PROSITE" id="PS50043"/>
    </source>
</evidence>
<dbReference type="Proteomes" id="UP000580517">
    <property type="component" value="Unassembled WGS sequence"/>
</dbReference>
<gene>
    <name evidence="3" type="ORF">H0A68_08190</name>
</gene>
<feature type="domain" description="HTH luxR-type" evidence="2">
    <location>
        <begin position="159"/>
        <end position="224"/>
    </location>
</feature>
<dbReference type="Gene3D" id="3.40.50.2300">
    <property type="match status" value="1"/>
</dbReference>
<dbReference type="InterPro" id="IPR000792">
    <property type="entry name" value="Tscrpt_reg_LuxR_C"/>
</dbReference>
<proteinExistence type="predicted"/>
<dbReference type="EMBL" id="JACCEW010000002">
    <property type="protein sequence ID" value="NYT36850.1"/>
    <property type="molecule type" value="Genomic_DNA"/>
</dbReference>
<reference evidence="3 4" key="1">
    <citation type="submission" date="2020-07" db="EMBL/GenBank/DDBJ databases">
        <title>Taxonomic revisions and descriptions of new bacterial species based on genomic comparisons in the high-G+C-content subgroup of the family Alcaligenaceae.</title>
        <authorList>
            <person name="Szabo A."/>
            <person name="Felfoldi T."/>
        </authorList>
    </citation>
    <scope>NUCLEOTIDE SEQUENCE [LARGE SCALE GENOMIC DNA]</scope>
    <source>
        <strain evidence="3 4">DSM 25264</strain>
    </source>
</reference>
<dbReference type="OrthoDB" id="8967153at2"/>
<dbReference type="InterPro" id="IPR039420">
    <property type="entry name" value="WalR-like"/>
</dbReference>
<dbReference type="PANTHER" id="PTHR43214:SF42">
    <property type="entry name" value="TRANSCRIPTIONAL REGULATORY PROTEIN DESR"/>
    <property type="match status" value="1"/>
</dbReference>